<dbReference type="STRING" id="27349.A0A0L6UJL7"/>
<sequence>MTNTRRTSRTISGTTPKGEAMIRLCHGASEAEVTNVMAICKHCLPFWVKIPPWMAITTMIARRGQVPLILPYSISLTLVCDVNKKFTSYLAGYPGSCHNSYVLSNMQISQQPEKFFDKNQFLLADSAYTSDWFTLPAYKGKELLDHQNVDFNYHLAQSQVRIEHAIGILKEMKDTIKWIISCVILHNLLADLKDQ</sequence>
<dbReference type="GO" id="GO:0046872">
    <property type="term" value="F:metal ion binding"/>
    <property type="evidence" value="ECO:0007669"/>
    <property type="project" value="UniProtKB-KW"/>
</dbReference>
<keyword evidence="5" id="KW-1185">Reference proteome</keyword>
<evidence type="ECO:0000256" key="2">
    <source>
        <dbReference type="ARBA" id="ARBA00022723"/>
    </source>
</evidence>
<accession>A0A0L6UJL7</accession>
<reference evidence="4 5" key="1">
    <citation type="submission" date="2015-08" db="EMBL/GenBank/DDBJ databases">
        <title>Next Generation Sequencing and Analysis of the Genome of Puccinia sorghi L Schw, the Causal Agent of Maize Common Rust.</title>
        <authorList>
            <person name="Rochi L."/>
            <person name="Burguener G."/>
            <person name="Darino M."/>
            <person name="Turjanski A."/>
            <person name="Kreff E."/>
            <person name="Dieguez M.J."/>
            <person name="Sacco F."/>
        </authorList>
    </citation>
    <scope>NUCLEOTIDE SEQUENCE [LARGE SCALE GENOMIC DNA]</scope>
    <source>
        <strain evidence="4 5">RO10H11247</strain>
    </source>
</reference>
<dbReference type="EMBL" id="LAVV01011263">
    <property type="protein sequence ID" value="KNZ47995.1"/>
    <property type="molecule type" value="Genomic_DNA"/>
</dbReference>
<dbReference type="InterPro" id="IPR027806">
    <property type="entry name" value="HARBI1_dom"/>
</dbReference>
<dbReference type="Pfam" id="PF13359">
    <property type="entry name" value="DDE_Tnp_4"/>
    <property type="match status" value="1"/>
</dbReference>
<keyword evidence="2" id="KW-0479">Metal-binding</keyword>
<evidence type="ECO:0000259" key="3">
    <source>
        <dbReference type="Pfam" id="PF13359"/>
    </source>
</evidence>
<protein>
    <recommendedName>
        <fullName evidence="3">DDE Tnp4 domain-containing protein</fullName>
    </recommendedName>
</protein>
<dbReference type="VEuPathDB" id="FungiDB:VP01_5990g2"/>
<evidence type="ECO:0000313" key="4">
    <source>
        <dbReference type="EMBL" id="KNZ47995.1"/>
    </source>
</evidence>
<comment type="caution">
    <text evidence="4">The sequence shown here is derived from an EMBL/GenBank/DDBJ whole genome shotgun (WGS) entry which is preliminary data.</text>
</comment>
<feature type="domain" description="DDE Tnp4" evidence="3">
    <location>
        <begin position="72"/>
        <end position="171"/>
    </location>
</feature>
<dbReference type="OrthoDB" id="2649667at2759"/>
<evidence type="ECO:0000256" key="1">
    <source>
        <dbReference type="ARBA" id="ARBA00001968"/>
    </source>
</evidence>
<gene>
    <name evidence="4" type="ORF">VP01_5990g2</name>
</gene>
<proteinExistence type="predicted"/>
<organism evidence="4 5">
    <name type="scientific">Puccinia sorghi</name>
    <dbReference type="NCBI Taxonomy" id="27349"/>
    <lineage>
        <taxon>Eukaryota</taxon>
        <taxon>Fungi</taxon>
        <taxon>Dikarya</taxon>
        <taxon>Basidiomycota</taxon>
        <taxon>Pucciniomycotina</taxon>
        <taxon>Pucciniomycetes</taxon>
        <taxon>Pucciniales</taxon>
        <taxon>Pucciniaceae</taxon>
        <taxon>Puccinia</taxon>
    </lineage>
</organism>
<dbReference type="AlphaFoldDB" id="A0A0L6UJL7"/>
<dbReference type="Proteomes" id="UP000037035">
    <property type="component" value="Unassembled WGS sequence"/>
</dbReference>
<name>A0A0L6UJL7_9BASI</name>
<evidence type="ECO:0000313" key="5">
    <source>
        <dbReference type="Proteomes" id="UP000037035"/>
    </source>
</evidence>
<comment type="cofactor">
    <cofactor evidence="1">
        <name>a divalent metal cation</name>
        <dbReference type="ChEBI" id="CHEBI:60240"/>
    </cofactor>
</comment>